<dbReference type="SMART" id="SM01019">
    <property type="entry name" value="B3"/>
    <property type="match status" value="1"/>
</dbReference>
<keyword evidence="2" id="KW-0805">Transcription regulation</keyword>
<gene>
    <name evidence="7" type="ORF">DARMORV10_A01P33160.1</name>
</gene>
<keyword evidence="3" id="KW-0238">DNA-binding</keyword>
<dbReference type="Proteomes" id="UP001295469">
    <property type="component" value="Chromosome A01"/>
</dbReference>
<protein>
    <submittedName>
        <fullName evidence="7">(rape) hypothetical protein</fullName>
    </submittedName>
</protein>
<dbReference type="InterPro" id="IPR015300">
    <property type="entry name" value="DNA-bd_pseudobarrel_sf"/>
</dbReference>
<dbReference type="Pfam" id="PF02362">
    <property type="entry name" value="B3"/>
    <property type="match status" value="1"/>
</dbReference>
<evidence type="ECO:0000313" key="7">
    <source>
        <dbReference type="EMBL" id="CAF2153616.1"/>
    </source>
</evidence>
<accession>A0A816Y2B0</accession>
<evidence type="ECO:0000256" key="3">
    <source>
        <dbReference type="ARBA" id="ARBA00023125"/>
    </source>
</evidence>
<organism evidence="7">
    <name type="scientific">Brassica napus</name>
    <name type="common">Rape</name>
    <dbReference type="NCBI Taxonomy" id="3708"/>
    <lineage>
        <taxon>Eukaryota</taxon>
        <taxon>Viridiplantae</taxon>
        <taxon>Streptophyta</taxon>
        <taxon>Embryophyta</taxon>
        <taxon>Tracheophyta</taxon>
        <taxon>Spermatophyta</taxon>
        <taxon>Magnoliopsida</taxon>
        <taxon>eudicotyledons</taxon>
        <taxon>Gunneridae</taxon>
        <taxon>Pentapetalae</taxon>
        <taxon>rosids</taxon>
        <taxon>malvids</taxon>
        <taxon>Brassicales</taxon>
        <taxon>Brassicaceae</taxon>
        <taxon>Brassiceae</taxon>
        <taxon>Brassica</taxon>
    </lineage>
</organism>
<keyword evidence="4" id="KW-0804">Transcription</keyword>
<dbReference type="GO" id="GO:0006355">
    <property type="term" value="P:regulation of DNA-templated transcription"/>
    <property type="evidence" value="ECO:0007669"/>
    <property type="project" value="InterPro"/>
</dbReference>
<evidence type="ECO:0000259" key="6">
    <source>
        <dbReference type="SMART" id="SM01019"/>
    </source>
</evidence>
<dbReference type="PANTHER" id="PTHR31384:SF187">
    <property type="entry name" value="AUXIN RESPONSE FACTOR"/>
    <property type="match status" value="1"/>
</dbReference>
<name>A0A816Y2B0_BRANA</name>
<dbReference type="GO" id="GO:0009725">
    <property type="term" value="P:response to hormone"/>
    <property type="evidence" value="ECO:0007669"/>
    <property type="project" value="InterPro"/>
</dbReference>
<dbReference type="PANTHER" id="PTHR31384">
    <property type="entry name" value="AUXIN RESPONSE FACTOR 4-RELATED"/>
    <property type="match status" value="1"/>
</dbReference>
<keyword evidence="5" id="KW-0539">Nucleus</keyword>
<reference evidence="7" key="1">
    <citation type="submission" date="2021-01" db="EMBL/GenBank/DDBJ databases">
        <authorList>
            <consortium name="Genoscope - CEA"/>
            <person name="William W."/>
        </authorList>
    </citation>
    <scope>NUCLEOTIDE SEQUENCE</scope>
</reference>
<feature type="domain" description="TF-B3" evidence="6">
    <location>
        <begin position="124"/>
        <end position="234"/>
    </location>
</feature>
<dbReference type="GO" id="GO:0003677">
    <property type="term" value="F:DNA binding"/>
    <property type="evidence" value="ECO:0007669"/>
    <property type="project" value="UniProtKB-KW"/>
</dbReference>
<evidence type="ECO:0000256" key="5">
    <source>
        <dbReference type="ARBA" id="ARBA00023242"/>
    </source>
</evidence>
<dbReference type="CDD" id="cd10017">
    <property type="entry name" value="B3_DNA"/>
    <property type="match status" value="1"/>
</dbReference>
<comment type="subcellular location">
    <subcellularLocation>
        <location evidence="1">Nucleus</location>
    </subcellularLocation>
</comment>
<dbReference type="InterPro" id="IPR003340">
    <property type="entry name" value="B3_DNA-bd"/>
</dbReference>
<dbReference type="SUPFAM" id="SSF101936">
    <property type="entry name" value="DNA-binding pseudobarrel domain"/>
    <property type="match status" value="1"/>
</dbReference>
<dbReference type="Gene3D" id="2.40.330.10">
    <property type="entry name" value="DNA-binding pseudobarrel domain"/>
    <property type="match status" value="1"/>
</dbReference>
<evidence type="ECO:0000256" key="4">
    <source>
        <dbReference type="ARBA" id="ARBA00023163"/>
    </source>
</evidence>
<evidence type="ECO:0000256" key="1">
    <source>
        <dbReference type="ARBA" id="ARBA00004123"/>
    </source>
</evidence>
<dbReference type="InterPro" id="IPR044835">
    <property type="entry name" value="ARF_plant"/>
</dbReference>
<dbReference type="GO" id="GO:0005634">
    <property type="term" value="C:nucleus"/>
    <property type="evidence" value="ECO:0007669"/>
    <property type="project" value="UniProtKB-SubCell"/>
</dbReference>
<proteinExistence type="predicted"/>
<dbReference type="AlphaFoldDB" id="A0A816Y2B0"/>
<evidence type="ECO:0000256" key="2">
    <source>
        <dbReference type="ARBA" id="ARBA00023015"/>
    </source>
</evidence>
<dbReference type="EMBL" id="HG994355">
    <property type="protein sequence ID" value="CAF2153616.1"/>
    <property type="molecule type" value="Genomic_DNA"/>
</dbReference>
<sequence length="311" mass="34500">MASSEVSTKGNHRGGIENFSAAFAGGEAKITQSNRSVGAERVVDPEAALYKELWHACAGPLVTGHIEQVEASKNQAGGTVGFTFVGNTGAYAQITLFLEPIQDENAIEKEAPLPPPPRFQVHSFCKTLTASDTSTHGGFSVLSRHADECLPPLVGYVTSASYSGVSSKKKNCMQMSGVFRHIFRGQQRRHLLQSGWSVFVSSKRLVAGDAFISLSFVGFWGENGELRVGVRRAMRQQGNARIYSQKAHRLQREQFPLLCFFTRSVEIIYDAILHMVAQKHFHELIEIQWYLQMMCEKQLKLQDTRSSSSMP</sequence>